<dbReference type="AlphaFoldDB" id="A0AAX6SYP2"/>
<name>A0AAX6SYP2_HETGA</name>
<evidence type="ECO:0000256" key="1">
    <source>
        <dbReference type="SAM" id="MobiDB-lite"/>
    </source>
</evidence>
<feature type="region of interest" description="Disordered" evidence="1">
    <location>
        <begin position="180"/>
        <end position="199"/>
    </location>
</feature>
<protein>
    <submittedName>
        <fullName evidence="3">Uncharacterized protein LOC110349552</fullName>
    </submittedName>
</protein>
<organism evidence="2 3">
    <name type="scientific">Heterocephalus glaber</name>
    <name type="common">Naked mole rat</name>
    <dbReference type="NCBI Taxonomy" id="10181"/>
    <lineage>
        <taxon>Eukaryota</taxon>
        <taxon>Metazoa</taxon>
        <taxon>Chordata</taxon>
        <taxon>Craniata</taxon>
        <taxon>Vertebrata</taxon>
        <taxon>Euteleostomi</taxon>
        <taxon>Mammalia</taxon>
        <taxon>Eutheria</taxon>
        <taxon>Euarchontoglires</taxon>
        <taxon>Glires</taxon>
        <taxon>Rodentia</taxon>
        <taxon>Hystricomorpha</taxon>
        <taxon>Bathyergidae</taxon>
        <taxon>Heterocephalus</taxon>
    </lineage>
</organism>
<evidence type="ECO:0000313" key="2">
    <source>
        <dbReference type="Proteomes" id="UP000694906"/>
    </source>
</evidence>
<dbReference type="GeneID" id="110349552"/>
<dbReference type="RefSeq" id="XP_021115092.1">
    <property type="nucleotide sequence ID" value="XM_021259433.1"/>
</dbReference>
<accession>A0AAX6SYP2</accession>
<reference evidence="3" key="1">
    <citation type="submission" date="2025-08" db="UniProtKB">
        <authorList>
            <consortium name="RefSeq"/>
        </authorList>
    </citation>
    <scope>IDENTIFICATION</scope>
</reference>
<keyword evidence="2" id="KW-1185">Reference proteome</keyword>
<proteinExistence type="predicted"/>
<feature type="region of interest" description="Disordered" evidence="1">
    <location>
        <begin position="1"/>
        <end position="22"/>
    </location>
</feature>
<sequence>MEPTWAQGHHRGRCRDGAMRGGQQGPPGSLLCCWTSAGPDVNRGGGGRAPCRDRAAPAPGPRAWLKDDACCLGWLPLAPRFTSIPVPRPATLGPAAAGVVPSRTCPWLWRLPGVPQSAPFTRHPRHTGCPASSGLGQALHVLCHGLLCQAPLPVHSQEGPWALSVAWLCSATFSGHRLLPEDSSPSEANHAHPSPAAQLACSGEEIPRHSQHGFPSPRCSSLKPAATCCLLHVGPGVSQLGVLTQPSHPSTLASACGPTPGARWHPQLQMLKRMPWLLWTTALR</sequence>
<gene>
    <name evidence="3" type="primary">LOC110349552</name>
</gene>
<dbReference type="Proteomes" id="UP000694906">
    <property type="component" value="Unplaced"/>
</dbReference>
<evidence type="ECO:0000313" key="3">
    <source>
        <dbReference type="RefSeq" id="XP_021115092.1"/>
    </source>
</evidence>